<proteinExistence type="predicted"/>
<evidence type="ECO:0000313" key="2">
    <source>
        <dbReference type="Proteomes" id="UP000712281"/>
    </source>
</evidence>
<accession>A0A8S9JJX1</accession>
<dbReference type="EMBL" id="QGKW02001660">
    <property type="protein sequence ID" value="KAF2581969.1"/>
    <property type="molecule type" value="Genomic_DNA"/>
</dbReference>
<protein>
    <submittedName>
        <fullName evidence="1">Uncharacterized protein</fullName>
    </submittedName>
</protein>
<dbReference type="AlphaFoldDB" id="A0A8S9JJX1"/>
<name>A0A8S9JJX1_BRACR</name>
<organism evidence="1 2">
    <name type="scientific">Brassica cretica</name>
    <name type="common">Mustard</name>
    <dbReference type="NCBI Taxonomy" id="69181"/>
    <lineage>
        <taxon>Eukaryota</taxon>
        <taxon>Viridiplantae</taxon>
        <taxon>Streptophyta</taxon>
        <taxon>Embryophyta</taxon>
        <taxon>Tracheophyta</taxon>
        <taxon>Spermatophyta</taxon>
        <taxon>Magnoliopsida</taxon>
        <taxon>eudicotyledons</taxon>
        <taxon>Gunneridae</taxon>
        <taxon>Pentapetalae</taxon>
        <taxon>rosids</taxon>
        <taxon>malvids</taxon>
        <taxon>Brassicales</taxon>
        <taxon>Brassicaceae</taxon>
        <taxon>Brassiceae</taxon>
        <taxon>Brassica</taxon>
    </lineage>
</organism>
<comment type="caution">
    <text evidence="1">The sequence shown here is derived from an EMBL/GenBank/DDBJ whole genome shotgun (WGS) entry which is preliminary data.</text>
</comment>
<evidence type="ECO:0000313" key="1">
    <source>
        <dbReference type="EMBL" id="KAF2581969.1"/>
    </source>
</evidence>
<reference evidence="1" key="1">
    <citation type="submission" date="2019-12" db="EMBL/GenBank/DDBJ databases">
        <title>Genome sequencing and annotation of Brassica cretica.</title>
        <authorList>
            <person name="Studholme D.J."/>
            <person name="Sarris P.F."/>
        </authorList>
    </citation>
    <scope>NUCLEOTIDE SEQUENCE</scope>
    <source>
        <strain evidence="1">PFS-001/15</strain>
        <tissue evidence="1">Leaf</tissue>
    </source>
</reference>
<gene>
    <name evidence="1" type="ORF">F2Q68_00006144</name>
</gene>
<sequence length="138" mass="14975">MEEESLKALLILRPARVVIPPEDPAVQAVRLMDLIGDIIGDGDQPQKVVMVMVLVLVRPQMEKERGPDLGLVQVLVQELGLGLAQEEEEEPQAVVLAMEVGLDTQVKGVAQAVEMVELLQVVEREANTAKIISISCSS</sequence>
<dbReference type="Proteomes" id="UP000712281">
    <property type="component" value="Unassembled WGS sequence"/>
</dbReference>